<dbReference type="SUPFAM" id="SSF48726">
    <property type="entry name" value="Immunoglobulin"/>
    <property type="match status" value="1"/>
</dbReference>
<evidence type="ECO:0000313" key="2">
    <source>
        <dbReference type="EMBL" id="ERL93992.1"/>
    </source>
</evidence>
<keyword evidence="1" id="KW-1133">Transmembrane helix</keyword>
<sequence length="150" mass="17021">MADEILITESKRLTLKDDGTVLLFNKTEVGDEGIYRCEALNSEGSEFRQAPLKFKVKPVSVVIYYYITGAIGLLLLAAVIYICIRIRKERELRRELKLLGLENFHNGNPENLNPDLGIDDQAELLPYNKKFEFPAENLKIGFEKSITAPC</sequence>
<keyword evidence="1" id="KW-0812">Transmembrane</keyword>
<evidence type="ECO:0008006" key="4">
    <source>
        <dbReference type="Google" id="ProtNLM"/>
    </source>
</evidence>
<dbReference type="STRING" id="77166.U4ULJ0"/>
<reference evidence="2 3" key="1">
    <citation type="journal article" date="2013" name="Genome Biol.">
        <title>Draft genome of the mountain pine beetle, Dendroctonus ponderosae Hopkins, a major forest pest.</title>
        <authorList>
            <person name="Keeling C.I."/>
            <person name="Yuen M.M."/>
            <person name="Liao N.Y."/>
            <person name="Docking T.R."/>
            <person name="Chan S.K."/>
            <person name="Taylor G.A."/>
            <person name="Palmquist D.L."/>
            <person name="Jackman S.D."/>
            <person name="Nguyen A."/>
            <person name="Li M."/>
            <person name="Henderson H."/>
            <person name="Janes J.K."/>
            <person name="Zhao Y."/>
            <person name="Pandoh P."/>
            <person name="Moore R."/>
            <person name="Sperling F.A."/>
            <person name="Huber D.P."/>
            <person name="Birol I."/>
            <person name="Jones S.J."/>
            <person name="Bohlmann J."/>
        </authorList>
    </citation>
    <scope>NUCLEOTIDE SEQUENCE</scope>
</reference>
<evidence type="ECO:0000313" key="3">
    <source>
        <dbReference type="Proteomes" id="UP000030742"/>
    </source>
</evidence>
<dbReference type="InterPro" id="IPR036179">
    <property type="entry name" value="Ig-like_dom_sf"/>
</dbReference>
<feature type="transmembrane region" description="Helical" evidence="1">
    <location>
        <begin position="63"/>
        <end position="84"/>
    </location>
</feature>
<gene>
    <name evidence="2" type="ORF">D910_11277</name>
</gene>
<accession>U4ULJ0</accession>
<organism evidence="2 3">
    <name type="scientific">Dendroctonus ponderosae</name>
    <name type="common">Mountain pine beetle</name>
    <dbReference type="NCBI Taxonomy" id="77166"/>
    <lineage>
        <taxon>Eukaryota</taxon>
        <taxon>Metazoa</taxon>
        <taxon>Ecdysozoa</taxon>
        <taxon>Arthropoda</taxon>
        <taxon>Hexapoda</taxon>
        <taxon>Insecta</taxon>
        <taxon>Pterygota</taxon>
        <taxon>Neoptera</taxon>
        <taxon>Endopterygota</taxon>
        <taxon>Coleoptera</taxon>
        <taxon>Polyphaga</taxon>
        <taxon>Cucujiformia</taxon>
        <taxon>Curculionidae</taxon>
        <taxon>Scolytinae</taxon>
        <taxon>Dendroctonus</taxon>
    </lineage>
</organism>
<dbReference type="AlphaFoldDB" id="U4ULJ0"/>
<proteinExistence type="predicted"/>
<dbReference type="InterPro" id="IPR013783">
    <property type="entry name" value="Ig-like_fold"/>
</dbReference>
<name>U4ULJ0_DENPD</name>
<dbReference type="OrthoDB" id="3256376at2759"/>
<evidence type="ECO:0000256" key="1">
    <source>
        <dbReference type="SAM" id="Phobius"/>
    </source>
</evidence>
<keyword evidence="1" id="KW-0472">Membrane</keyword>
<dbReference type="Gene3D" id="2.60.40.10">
    <property type="entry name" value="Immunoglobulins"/>
    <property type="match status" value="1"/>
</dbReference>
<dbReference type="Proteomes" id="UP000030742">
    <property type="component" value="Unassembled WGS sequence"/>
</dbReference>
<protein>
    <recommendedName>
        <fullName evidence="4">Ig-like domain-containing protein</fullName>
    </recommendedName>
</protein>
<dbReference type="EMBL" id="KB632375">
    <property type="protein sequence ID" value="ERL93992.1"/>
    <property type="molecule type" value="Genomic_DNA"/>
</dbReference>